<dbReference type="EMBL" id="JQCR01000001">
    <property type="protein sequence ID" value="KGE20723.1"/>
    <property type="molecule type" value="Genomic_DNA"/>
</dbReference>
<dbReference type="Gene3D" id="3.90.550.10">
    <property type="entry name" value="Spore Coat Polysaccharide Biosynthesis Protein SpsA, Chain A"/>
    <property type="match status" value="1"/>
</dbReference>
<keyword evidence="3" id="KW-0808">Transferase</keyword>
<evidence type="ECO:0000313" key="3">
    <source>
        <dbReference type="EMBL" id="KGE20723.1"/>
    </source>
</evidence>
<dbReference type="AlphaFoldDB" id="A0A098MFA8"/>
<proteinExistence type="inferred from homology"/>
<protein>
    <submittedName>
        <fullName evidence="3">Glycosyl transferase</fullName>
    </submittedName>
</protein>
<evidence type="ECO:0000256" key="1">
    <source>
        <dbReference type="ARBA" id="ARBA00006739"/>
    </source>
</evidence>
<gene>
    <name evidence="3" type="ORF">PWYN_00630</name>
</gene>
<dbReference type="InterPro" id="IPR001173">
    <property type="entry name" value="Glyco_trans_2-like"/>
</dbReference>
<accession>A0A098MFA8</accession>
<dbReference type="CDD" id="cd00761">
    <property type="entry name" value="Glyco_tranf_GTA_type"/>
    <property type="match status" value="1"/>
</dbReference>
<comment type="similarity">
    <text evidence="1">Belongs to the glycosyltransferase 2 family.</text>
</comment>
<dbReference type="STRING" id="268407.PWYN_00630"/>
<comment type="caution">
    <text evidence="3">The sequence shown here is derived from an EMBL/GenBank/DDBJ whole genome shotgun (WGS) entry which is preliminary data.</text>
</comment>
<organism evidence="3 4">
    <name type="scientific">Paenibacillus wynnii</name>
    <dbReference type="NCBI Taxonomy" id="268407"/>
    <lineage>
        <taxon>Bacteria</taxon>
        <taxon>Bacillati</taxon>
        <taxon>Bacillota</taxon>
        <taxon>Bacilli</taxon>
        <taxon>Bacillales</taxon>
        <taxon>Paenibacillaceae</taxon>
        <taxon>Paenibacillus</taxon>
    </lineage>
</organism>
<dbReference type="RefSeq" id="WP_036647326.1">
    <property type="nucleotide sequence ID" value="NZ_JQCR01000001.1"/>
</dbReference>
<reference evidence="3 4" key="1">
    <citation type="submission" date="2014-08" db="EMBL/GenBank/DDBJ databases">
        <authorList>
            <person name="den Bakker H.C."/>
        </authorList>
    </citation>
    <scope>NUCLEOTIDE SEQUENCE [LARGE SCALE GENOMIC DNA]</scope>
    <source>
        <strain evidence="3 4">DSM 18334</strain>
    </source>
</reference>
<evidence type="ECO:0000313" key="4">
    <source>
        <dbReference type="Proteomes" id="UP000029734"/>
    </source>
</evidence>
<keyword evidence="4" id="KW-1185">Reference proteome</keyword>
<dbReference type="GO" id="GO:0016758">
    <property type="term" value="F:hexosyltransferase activity"/>
    <property type="evidence" value="ECO:0007669"/>
    <property type="project" value="UniProtKB-ARBA"/>
</dbReference>
<dbReference type="PANTHER" id="PTHR22916:SF3">
    <property type="entry name" value="UDP-GLCNAC:BETAGAL BETA-1,3-N-ACETYLGLUCOSAMINYLTRANSFERASE-LIKE PROTEIN 1"/>
    <property type="match status" value="1"/>
</dbReference>
<dbReference type="Pfam" id="PF00535">
    <property type="entry name" value="Glycos_transf_2"/>
    <property type="match status" value="1"/>
</dbReference>
<evidence type="ECO:0000259" key="2">
    <source>
        <dbReference type="Pfam" id="PF00535"/>
    </source>
</evidence>
<reference evidence="3 4" key="2">
    <citation type="submission" date="2014-10" db="EMBL/GenBank/DDBJ databases">
        <title>Comparative genomics of the Paenibacillus odorifer group.</title>
        <authorList>
            <person name="Tsai Y.-C."/>
            <person name="Martin N."/>
            <person name="Korlach J."/>
            <person name="Wiedmann M."/>
        </authorList>
    </citation>
    <scope>NUCLEOTIDE SEQUENCE [LARGE SCALE GENOMIC DNA]</scope>
    <source>
        <strain evidence="3 4">DSM 18334</strain>
    </source>
</reference>
<dbReference type="SUPFAM" id="SSF53448">
    <property type="entry name" value="Nucleotide-diphospho-sugar transferases"/>
    <property type="match status" value="1"/>
</dbReference>
<name>A0A098MFA8_9BACL</name>
<sequence length="238" mass="26748">MNPKVSIVIPFYNDPYIGHALQSAVTQSMKAHEIIVVDDGSSVFSERLTPYHSQIHYLGKTNGGTATALNHGIRHASGDYIAWLSSDDIFYHDKINNQALFMEQNNLLISYTNFNYINGFSQLTELNAAVVFPSQLEFLRCFLQGNPINGCTVMFKKEVFGAIGLFDEQLPYTHDFDLWFRAILNGYIPVMLNQSLTGYRRHDGMGTLKHYDQIMTEAAATANRYQASLRSLISSMGG</sequence>
<dbReference type="eggNOG" id="COG1215">
    <property type="taxonomic scope" value="Bacteria"/>
</dbReference>
<dbReference type="PANTHER" id="PTHR22916">
    <property type="entry name" value="GLYCOSYLTRANSFERASE"/>
    <property type="match status" value="1"/>
</dbReference>
<feature type="domain" description="Glycosyltransferase 2-like" evidence="2">
    <location>
        <begin position="6"/>
        <end position="159"/>
    </location>
</feature>
<dbReference type="InterPro" id="IPR029044">
    <property type="entry name" value="Nucleotide-diphossugar_trans"/>
</dbReference>
<dbReference type="Proteomes" id="UP000029734">
    <property type="component" value="Unassembled WGS sequence"/>
</dbReference>
<dbReference type="OrthoDB" id="9785185at2"/>